<reference evidence="1 2" key="1">
    <citation type="submission" date="2018-10" db="EMBL/GenBank/DDBJ databases">
        <title>Genomic Encyclopedia of Archaeal and Bacterial Type Strains, Phase II (KMG-II): from individual species to whole genera.</title>
        <authorList>
            <person name="Goeker M."/>
        </authorList>
    </citation>
    <scope>NUCLEOTIDE SEQUENCE [LARGE SCALE GENOMIC DNA]</scope>
    <source>
        <strain evidence="1 2">DSM 45657</strain>
    </source>
</reference>
<dbReference type="AlphaFoldDB" id="A0A421BBL7"/>
<dbReference type="Proteomes" id="UP000282454">
    <property type="component" value="Unassembled WGS sequence"/>
</dbReference>
<sequence length="421" mass="43713">MLVAVGGLAEFAGLRDVVHAVEADPDVLVRWSAVGGAPAVERVLRIACVPSVPWSRADGFDLVIACHATGEVPGLVVSITDSHDIPVAVGVSTERDRPAAEASIPGAAGRTFVMGDPTWARVRDAAERRAEFRERLGIPDGVTLVALGCARPDAVSLVLSRLPFDEFRVATVVPGGTGTGGLVAVSPESEWIAVLIAADVVIGDPGPATRYARGLGRATLTPEVIDGDVFAAVRGTKSTVEPMAAPASPRLVRDKVRELVDLPAIDTTVASRPFGSLDPATVEAKAFLVSTKESNDVVTVARVPYLPNSRAGEDVLAVDAAEPDPVLRANAEIVVHPNADDPAAWVAEAIATSHCALAVAAGDRAHFAWYTGQTWTADVPGLALMAVAGAVYHHVVENDAIAEPIDVRVGGTTERVTFSAG</sequence>
<organism evidence="1 2">
    <name type="scientific">Actinokineospora cianjurensis</name>
    <dbReference type="NCBI Taxonomy" id="585224"/>
    <lineage>
        <taxon>Bacteria</taxon>
        <taxon>Bacillati</taxon>
        <taxon>Actinomycetota</taxon>
        <taxon>Actinomycetes</taxon>
        <taxon>Pseudonocardiales</taxon>
        <taxon>Pseudonocardiaceae</taxon>
        <taxon>Actinokineospora</taxon>
    </lineage>
</organism>
<accession>A0A421BBL7</accession>
<gene>
    <name evidence="1" type="ORF">CLV68_2272</name>
</gene>
<comment type="caution">
    <text evidence="1">The sequence shown here is derived from an EMBL/GenBank/DDBJ whole genome shotgun (WGS) entry which is preliminary data.</text>
</comment>
<proteinExistence type="predicted"/>
<name>A0A421BBL7_9PSEU</name>
<dbReference type="EMBL" id="RCDD01000001">
    <property type="protein sequence ID" value="RLK61731.1"/>
    <property type="molecule type" value="Genomic_DNA"/>
</dbReference>
<keyword evidence="2" id="KW-1185">Reference proteome</keyword>
<evidence type="ECO:0000313" key="1">
    <source>
        <dbReference type="EMBL" id="RLK61731.1"/>
    </source>
</evidence>
<evidence type="ECO:0000313" key="2">
    <source>
        <dbReference type="Proteomes" id="UP000282454"/>
    </source>
</evidence>
<protein>
    <submittedName>
        <fullName evidence="1">Uncharacterized protein</fullName>
    </submittedName>
</protein>